<dbReference type="Proteomes" id="UP000075606">
    <property type="component" value="Unassembled WGS sequence"/>
</dbReference>
<dbReference type="EMBL" id="LRPC01000023">
    <property type="protein sequence ID" value="KYG75154.1"/>
    <property type="molecule type" value="Genomic_DNA"/>
</dbReference>
<keyword evidence="2" id="KW-1185">Reference proteome</keyword>
<dbReference type="AlphaFoldDB" id="A0A150X900"/>
<evidence type="ECO:0000313" key="1">
    <source>
        <dbReference type="EMBL" id="KYG75154.1"/>
    </source>
</evidence>
<accession>A0A150X900</accession>
<evidence type="ECO:0000313" key="2">
    <source>
        <dbReference type="Proteomes" id="UP000075606"/>
    </source>
</evidence>
<proteinExistence type="predicted"/>
<name>A0A150X900_9BACT</name>
<sequence>MSFFDDVVGKLFGKQPSKAAYIHEVLERSEKQLANYQAWLHTEEGIDLLKEIERGYYLKKQGMLSEIDVHLLDSKYANGFAISYNENIGKENFRNIFDYLKEKVLENGYKIAQADRRILDKESHEETIEKWYLKPISEELEAGIVNQRFGNVLIEKIDVDRKPSYIKFMANVYQDRQYTEAEPFQDLLDKVFDIKP</sequence>
<protein>
    <submittedName>
        <fullName evidence="1">Uncharacterized protein</fullName>
    </submittedName>
</protein>
<reference evidence="1 2" key="1">
    <citation type="submission" date="2016-01" db="EMBL/GenBank/DDBJ databases">
        <title>Genome sequencing of Roseivirga spongicola UST030701-084.</title>
        <authorList>
            <person name="Selvaratnam C."/>
            <person name="Thevarajoo S."/>
            <person name="Goh K.M."/>
            <person name="Ee R."/>
            <person name="Chan K.-G."/>
            <person name="Chong C.S."/>
        </authorList>
    </citation>
    <scope>NUCLEOTIDE SEQUENCE [LARGE SCALE GENOMIC DNA]</scope>
    <source>
        <strain evidence="1 2">UST030701-084</strain>
    </source>
</reference>
<dbReference type="STRING" id="333140.AWW68_10110"/>
<dbReference type="OrthoDB" id="1491962at2"/>
<comment type="caution">
    <text evidence="1">The sequence shown here is derived from an EMBL/GenBank/DDBJ whole genome shotgun (WGS) entry which is preliminary data.</text>
</comment>
<dbReference type="RefSeq" id="WP_068220919.1">
    <property type="nucleotide sequence ID" value="NZ_CP139724.1"/>
</dbReference>
<organism evidence="1 2">
    <name type="scientific">Roseivirga spongicola</name>
    <dbReference type="NCBI Taxonomy" id="333140"/>
    <lineage>
        <taxon>Bacteria</taxon>
        <taxon>Pseudomonadati</taxon>
        <taxon>Bacteroidota</taxon>
        <taxon>Cytophagia</taxon>
        <taxon>Cytophagales</taxon>
        <taxon>Roseivirgaceae</taxon>
        <taxon>Roseivirga</taxon>
    </lineage>
</organism>
<gene>
    <name evidence="1" type="ORF">AWW68_10110</name>
</gene>